<dbReference type="Gene3D" id="3.40.50.1980">
    <property type="entry name" value="Nitrogenase molybdenum iron protein domain"/>
    <property type="match status" value="2"/>
</dbReference>
<dbReference type="AlphaFoldDB" id="A0A975S3G2"/>
<dbReference type="PANTHER" id="PTHR30535:SF4">
    <property type="entry name" value="HEMIN-BINDING PERIPLASMIC PROTEIN HMUT"/>
    <property type="match status" value="1"/>
</dbReference>
<proteinExistence type="predicted"/>
<keyword evidence="4" id="KW-1185">Reference proteome</keyword>
<evidence type="ECO:0000259" key="2">
    <source>
        <dbReference type="PROSITE" id="PS50983"/>
    </source>
</evidence>
<keyword evidence="1" id="KW-0732">Signal</keyword>
<evidence type="ECO:0000313" key="4">
    <source>
        <dbReference type="Proteomes" id="UP000679352"/>
    </source>
</evidence>
<evidence type="ECO:0000313" key="3">
    <source>
        <dbReference type="EMBL" id="QWK93184.1"/>
    </source>
</evidence>
<dbReference type="SUPFAM" id="SSF53807">
    <property type="entry name" value="Helical backbone' metal receptor"/>
    <property type="match status" value="1"/>
</dbReference>
<dbReference type="Pfam" id="PF01497">
    <property type="entry name" value="Peripla_BP_2"/>
    <property type="match status" value="1"/>
</dbReference>
<gene>
    <name evidence="3" type="ORF">KM031_21730</name>
</gene>
<feature type="domain" description="Fe/B12 periplasmic-binding" evidence="2">
    <location>
        <begin position="22"/>
        <end position="277"/>
    </location>
</feature>
<geneLocation type="plasmid" evidence="3 4">
    <name>p5</name>
</geneLocation>
<dbReference type="PANTHER" id="PTHR30535">
    <property type="entry name" value="VITAMIN B12-BINDING PROTEIN"/>
    <property type="match status" value="1"/>
</dbReference>
<sequence length="277" mass="27689">MIRAALALLLLLSAPAGAEPQRVVALGGTVTEIAAALGAADRLVGRDSTSTYPAAVQALPDVGYLRALSAEGVLSLDPDLILADPDAGPPEVVEQLKATGLAYIEVPGAYDAAGVAGRITTVAEALARPAEGAALAAGVSAALQAAEARAAAIPAPRKRVMFILSLQGGRIMAAGQNTAAEAILALAGADNALTGFDGYKPVTEEAVLAAAPDAILMMDRGGDHATAEADLWAMPALSGTPAATTGTLIRMEGLKLLGFGPRTPEAAQALHDALYGG</sequence>
<evidence type="ECO:0000256" key="1">
    <source>
        <dbReference type="SAM" id="SignalP"/>
    </source>
</evidence>
<dbReference type="KEGG" id="gfu:KM031_21730"/>
<name>A0A975S3G2_9RHOB</name>
<dbReference type="EMBL" id="CP076366">
    <property type="protein sequence ID" value="QWK93184.1"/>
    <property type="molecule type" value="Genomic_DNA"/>
</dbReference>
<dbReference type="PROSITE" id="PS50983">
    <property type="entry name" value="FE_B12_PBP"/>
    <property type="match status" value="1"/>
</dbReference>
<feature type="signal peptide" evidence="1">
    <location>
        <begin position="1"/>
        <end position="18"/>
    </location>
</feature>
<dbReference type="InterPro" id="IPR002491">
    <property type="entry name" value="ABC_transptr_periplasmic_BD"/>
</dbReference>
<accession>A0A975S3G2</accession>
<dbReference type="InterPro" id="IPR050902">
    <property type="entry name" value="ABC_Transporter_SBP"/>
</dbReference>
<organism evidence="3 4">
    <name type="scientific">Gemmobacter fulvus</name>
    <dbReference type="NCBI Taxonomy" id="2840474"/>
    <lineage>
        <taxon>Bacteria</taxon>
        <taxon>Pseudomonadati</taxon>
        <taxon>Pseudomonadota</taxon>
        <taxon>Alphaproteobacteria</taxon>
        <taxon>Rhodobacterales</taxon>
        <taxon>Paracoccaceae</taxon>
        <taxon>Gemmobacter</taxon>
    </lineage>
</organism>
<dbReference type="RefSeq" id="WP_215506986.1">
    <property type="nucleotide sequence ID" value="NZ_CP076366.1"/>
</dbReference>
<reference evidence="3" key="1">
    <citation type="submission" date="2021-06" db="EMBL/GenBank/DDBJ databases">
        <authorList>
            <person name="Lee C.-S."/>
            <person name="Jin L."/>
        </authorList>
    </citation>
    <scope>NUCLEOTIDE SEQUENCE</scope>
    <source>
        <strain evidence="3">Con5</strain>
        <plasmid evidence="3">p5</plasmid>
    </source>
</reference>
<dbReference type="Proteomes" id="UP000679352">
    <property type="component" value="Plasmid p5"/>
</dbReference>
<keyword evidence="3" id="KW-0614">Plasmid</keyword>
<protein>
    <submittedName>
        <fullName evidence="3">ABC transporter substrate-binding protein</fullName>
    </submittedName>
</protein>
<feature type="chain" id="PRO_5038114672" evidence="1">
    <location>
        <begin position="19"/>
        <end position="277"/>
    </location>
</feature>